<dbReference type="GO" id="GO:0016811">
    <property type="term" value="F:hydrolase activity, acting on carbon-nitrogen (but not peptide) bonds, in linear amides"/>
    <property type="evidence" value="ECO:0007669"/>
    <property type="project" value="TreeGrafter"/>
</dbReference>
<dbReference type="PANTHER" id="PTHR12993">
    <property type="entry name" value="N-ACETYLGLUCOSAMINYL-PHOSPHATIDYLINOSITOL DE-N-ACETYLASE-RELATED"/>
    <property type="match status" value="1"/>
</dbReference>
<dbReference type="AlphaFoldDB" id="A0A1D8JJK3"/>
<dbReference type="SUPFAM" id="SSF102588">
    <property type="entry name" value="LmbE-like"/>
    <property type="match status" value="1"/>
</dbReference>
<evidence type="ECO:0000313" key="2">
    <source>
        <dbReference type="Proteomes" id="UP000185746"/>
    </source>
</evidence>
<dbReference type="Gene3D" id="3.40.50.10320">
    <property type="entry name" value="LmbE-like"/>
    <property type="match status" value="1"/>
</dbReference>
<dbReference type="InterPro" id="IPR024078">
    <property type="entry name" value="LmbE-like_dom_sf"/>
</dbReference>
<dbReference type="PANTHER" id="PTHR12993:SF27">
    <property type="entry name" value="N-ACETYL-ALPHA-D-GLUCOSAMINYL L-MALATE DEACETYLASE 2-RELATED"/>
    <property type="match status" value="1"/>
</dbReference>
<accession>A0A1D8JJK3</accession>
<evidence type="ECO:0000313" key="1">
    <source>
        <dbReference type="EMBL" id="AOV08891.1"/>
    </source>
</evidence>
<gene>
    <name evidence="1" type="ORF">BI350_15935</name>
</gene>
<dbReference type="InterPro" id="IPR023841">
    <property type="entry name" value="BshB2"/>
</dbReference>
<sequence>MIEKERHVLIILPHPDDEAFGISGSIAAYRKMGVPVTYACLTLGEMGRNLGNPQFATRETLPEIRKAELLKACEAMGLDDLRMMGLRDKTLEFEDDEDMIKLVEDVIEETNPSLVISFYPGFSVHPDHEATARAVVRAIRRMKEEERPKLYAVAFANNTKEILGTPDIIHDVEETVDQKLAALKAHISQTVWMMKETEAKLKQNDPEMIKWLRYERFFSYKWHADFE</sequence>
<organism evidence="1 2">
    <name type="scientific">Sporosarcina ureilytica</name>
    <dbReference type="NCBI Taxonomy" id="298596"/>
    <lineage>
        <taxon>Bacteria</taxon>
        <taxon>Bacillati</taxon>
        <taxon>Bacillota</taxon>
        <taxon>Bacilli</taxon>
        <taxon>Bacillales</taxon>
        <taxon>Caryophanaceae</taxon>
        <taxon>Sporosarcina</taxon>
    </lineage>
</organism>
<dbReference type="RefSeq" id="WP_075529057.1">
    <property type="nucleotide sequence ID" value="NZ_CP017560.1"/>
</dbReference>
<proteinExistence type="predicted"/>
<keyword evidence="2" id="KW-1185">Reference proteome</keyword>
<dbReference type="EMBL" id="CP017560">
    <property type="protein sequence ID" value="AOV08891.1"/>
    <property type="molecule type" value="Genomic_DNA"/>
</dbReference>
<dbReference type="KEGG" id="surl:BI350_15935"/>
<dbReference type="Proteomes" id="UP000185746">
    <property type="component" value="Chromosome"/>
</dbReference>
<reference evidence="1 2" key="1">
    <citation type="submission" date="2016-09" db="EMBL/GenBank/DDBJ databases">
        <title>Complete genome sequence of the Lysinibacillus sphaericus LMG 22257, a specie of Bacillus with ureolytic activity that can effectively biodeposit calcium carbonate.</title>
        <authorList>
            <person name="Yan W."/>
        </authorList>
    </citation>
    <scope>NUCLEOTIDE SEQUENCE [LARGE SCALE GENOMIC DNA]</scope>
    <source>
        <strain evidence="1 2">LMG 22257</strain>
    </source>
</reference>
<dbReference type="Pfam" id="PF02585">
    <property type="entry name" value="PIG-L"/>
    <property type="match status" value="1"/>
</dbReference>
<dbReference type="InterPro" id="IPR003737">
    <property type="entry name" value="GlcNAc_PI_deacetylase-related"/>
</dbReference>
<protein>
    <submittedName>
        <fullName evidence="1">Bacillithiol biosynthesis deacetylase BshB2</fullName>
    </submittedName>
</protein>
<dbReference type="NCBIfam" id="TIGR04000">
    <property type="entry name" value="thiol_BshB2"/>
    <property type="match status" value="1"/>
</dbReference>
<name>A0A1D8JJK3_9BACL</name>